<organism evidence="1 6">
    <name type="scientific">Klebsiella pneumoniae</name>
    <dbReference type="NCBI Taxonomy" id="573"/>
    <lineage>
        <taxon>Bacteria</taxon>
        <taxon>Pseudomonadati</taxon>
        <taxon>Pseudomonadota</taxon>
        <taxon>Gammaproteobacteria</taxon>
        <taxon>Enterobacterales</taxon>
        <taxon>Enterobacteriaceae</taxon>
        <taxon>Klebsiella/Raoultella group</taxon>
        <taxon>Klebsiella</taxon>
        <taxon>Klebsiella pneumoniae complex</taxon>
    </lineage>
</organism>
<accession>A0A2X1SAR0</accession>
<evidence type="ECO:0000313" key="6">
    <source>
        <dbReference type="Proteomes" id="UP000250675"/>
    </source>
</evidence>
<dbReference type="AlphaFoldDB" id="A0A2X1SAR0"/>
<evidence type="ECO:0000313" key="2">
    <source>
        <dbReference type="EMBL" id="STU47922.1"/>
    </source>
</evidence>
<gene>
    <name evidence="4" type="ORF">NCTC5051_05895</name>
    <name evidence="2" type="ORF">NCTC5052_05663</name>
    <name evidence="3" type="ORF">NCTC5052_05759</name>
    <name evidence="5" type="ORF">NCTC5053_06979</name>
    <name evidence="1" type="ORF">NCTC9645_00270</name>
</gene>
<dbReference type="Proteomes" id="UP000254387">
    <property type="component" value="Unassembled WGS sequence"/>
</dbReference>
<dbReference type="EMBL" id="UGLJ01000007">
    <property type="protein sequence ID" value="STU48468.1"/>
    <property type="molecule type" value="Genomic_DNA"/>
</dbReference>
<evidence type="ECO:0000313" key="3">
    <source>
        <dbReference type="EMBL" id="STU48468.1"/>
    </source>
</evidence>
<evidence type="ECO:0000313" key="9">
    <source>
        <dbReference type="Proteomes" id="UP000254387"/>
    </source>
</evidence>
<dbReference type="EMBL" id="UGLJ01000007">
    <property type="protein sequence ID" value="STU47922.1"/>
    <property type="molecule type" value="Genomic_DNA"/>
</dbReference>
<dbReference type="Proteomes" id="UP000250675">
    <property type="component" value="Unassembled WGS sequence"/>
</dbReference>
<dbReference type="EMBL" id="UGMN01000007">
    <property type="protein sequence ID" value="STX88713.1"/>
    <property type="molecule type" value="Genomic_DNA"/>
</dbReference>
<reference evidence="6 7" key="1">
    <citation type="submission" date="2018-06" db="EMBL/GenBank/DDBJ databases">
        <authorList>
            <consortium name="Pathogen Informatics"/>
            <person name="Doyle S."/>
        </authorList>
    </citation>
    <scope>NUCLEOTIDE SEQUENCE [LARGE SCALE GENOMIC DNA]</scope>
    <source>
        <strain evidence="4 8">NCTC5051</strain>
        <strain evidence="2 7">NCTC5052</strain>
        <strain evidence="5 9">NCTC5053</strain>
        <strain evidence="1 6">NCTC9645</strain>
    </source>
</reference>
<protein>
    <submittedName>
        <fullName evidence="1">DNA-bending protein with chaperone activity</fullName>
    </submittedName>
</protein>
<evidence type="ECO:0000313" key="4">
    <source>
        <dbReference type="EMBL" id="STW26096.1"/>
    </source>
</evidence>
<dbReference type="Proteomes" id="UP000254103">
    <property type="component" value="Unassembled WGS sequence"/>
</dbReference>
<evidence type="ECO:0000313" key="7">
    <source>
        <dbReference type="Proteomes" id="UP000254103"/>
    </source>
</evidence>
<proteinExistence type="predicted"/>
<evidence type="ECO:0000313" key="8">
    <source>
        <dbReference type="Proteomes" id="UP000254141"/>
    </source>
</evidence>
<dbReference type="EMBL" id="UASO01000002">
    <property type="protein sequence ID" value="SPX51081.1"/>
    <property type="molecule type" value="Genomic_DNA"/>
</dbReference>
<evidence type="ECO:0000313" key="5">
    <source>
        <dbReference type="EMBL" id="STX88713.1"/>
    </source>
</evidence>
<dbReference type="EMBL" id="UGLU01000005">
    <property type="protein sequence ID" value="STW26096.1"/>
    <property type="molecule type" value="Genomic_DNA"/>
</dbReference>
<evidence type="ECO:0000313" key="1">
    <source>
        <dbReference type="EMBL" id="SPX51081.1"/>
    </source>
</evidence>
<name>A0A2X1SAR0_KLEPN</name>
<dbReference type="Proteomes" id="UP000254141">
    <property type="component" value="Unassembled WGS sequence"/>
</dbReference>
<sequence>MTELTREDEYNIILKHLGSITSLRKFADQQNFSLLEEISNKKSC</sequence>